<dbReference type="EMBL" id="LGGN01000104">
    <property type="protein sequence ID" value="KUK77839.1"/>
    <property type="molecule type" value="Genomic_DNA"/>
</dbReference>
<dbReference type="Proteomes" id="UP000053860">
    <property type="component" value="Unassembled WGS sequence"/>
</dbReference>
<dbReference type="Gene3D" id="2.120.10.10">
    <property type="match status" value="1"/>
</dbReference>
<evidence type="ECO:0000313" key="2">
    <source>
        <dbReference type="Proteomes" id="UP000053860"/>
    </source>
</evidence>
<dbReference type="PANTHER" id="PTHR38792:SF3">
    <property type="entry name" value="BNR_ASP-BOX REPEAT DOMAIN PROTEIN (AFU_ORTHOLOGUE AFUA_7G06430)-RELATED"/>
    <property type="match status" value="1"/>
</dbReference>
<dbReference type="SUPFAM" id="SSF50939">
    <property type="entry name" value="Sialidases"/>
    <property type="match status" value="1"/>
</dbReference>
<proteinExistence type="predicted"/>
<name>A0A101HJ91_9BACT</name>
<evidence type="ECO:0000313" key="1">
    <source>
        <dbReference type="EMBL" id="KUK77839.1"/>
    </source>
</evidence>
<accession>A0A101HJ91</accession>
<dbReference type="InterPro" id="IPR036278">
    <property type="entry name" value="Sialidase_sf"/>
</dbReference>
<dbReference type="AlphaFoldDB" id="A0A101HJ91"/>
<comment type="caution">
    <text evidence="1">The sequence shown here is derived from an EMBL/GenBank/DDBJ whole genome shotgun (WGS) entry which is preliminary data.</text>
</comment>
<evidence type="ECO:0008006" key="3">
    <source>
        <dbReference type="Google" id="ProtNLM"/>
    </source>
</evidence>
<dbReference type="PROSITE" id="PS51257">
    <property type="entry name" value="PROKAR_LIPOPROTEIN"/>
    <property type="match status" value="1"/>
</dbReference>
<sequence>MQYSERLSLLPALLLLLISCKEPDRQHAVDYHIEWDKSSLVCIADEGAYPRLRRLADGSLLATYENRRGDVMVKESQDEGVTWSDPVTAFEAFEYIDADSGESTMVNIANPELIQLSGGELLLAVNLRPRLEGIYPFSIALKRSVDKGVTWSDEEILFRAGTLFRDGCWEPSFLLLPDGRVQIYFANESPYRESDEQEISMLSSSDNGRTWSTDPVTVSFRKGHRDGMPVAVHNGKEIYVVIEDNCSVQFKPYIVKSGIHDAWREPVSEDSPNRYSALRHALPDTVYAGAPYLIRTEEDIYLLSYQTTQHRTSEWEHSTMEVMVSDQPGDFRNPTHPFEVPLSKEAKWGSLTDLGGNTIAAL</sequence>
<protein>
    <recommendedName>
        <fullName evidence="3">Sialidase domain-containing protein</fullName>
    </recommendedName>
</protein>
<dbReference type="CDD" id="cd15482">
    <property type="entry name" value="Sialidase_non-viral"/>
    <property type="match status" value="1"/>
</dbReference>
<reference evidence="2" key="1">
    <citation type="journal article" date="2015" name="MBio">
        <title>Genome-Resolved Metagenomic Analysis Reveals Roles for Candidate Phyla and Other Microbial Community Members in Biogeochemical Transformations in Oil Reservoirs.</title>
        <authorList>
            <person name="Hu P."/>
            <person name="Tom L."/>
            <person name="Singh A."/>
            <person name="Thomas B.C."/>
            <person name="Baker B.J."/>
            <person name="Piceno Y.M."/>
            <person name="Andersen G.L."/>
            <person name="Banfield J.F."/>
        </authorList>
    </citation>
    <scope>NUCLEOTIDE SEQUENCE [LARGE SCALE GENOMIC DNA]</scope>
</reference>
<gene>
    <name evidence="1" type="ORF">XD92_0681</name>
</gene>
<feature type="non-terminal residue" evidence="1">
    <location>
        <position position="362"/>
    </location>
</feature>
<organism evidence="1 2">
    <name type="scientific">Proteiniphilum acetatigenes</name>
    <dbReference type="NCBI Taxonomy" id="294710"/>
    <lineage>
        <taxon>Bacteria</taxon>
        <taxon>Pseudomonadati</taxon>
        <taxon>Bacteroidota</taxon>
        <taxon>Bacteroidia</taxon>
        <taxon>Bacteroidales</taxon>
        <taxon>Dysgonomonadaceae</taxon>
        <taxon>Proteiniphilum</taxon>
    </lineage>
</organism>
<dbReference type="PANTHER" id="PTHR38792">
    <property type="entry name" value="BNR/ASP-BOX REPEAT DOMAIN PROTEIN (AFU_ORTHOLOGUE AFUA_7G06430)-RELATED"/>
    <property type="match status" value="1"/>
</dbReference>